<dbReference type="PANTHER" id="PTHR34093:SF1">
    <property type="entry name" value="CHLORIDE CHANNEL CLIC-LIKE PROTEIN 1"/>
    <property type="match status" value="1"/>
</dbReference>
<feature type="compositionally biased region" description="Basic and acidic residues" evidence="7">
    <location>
        <begin position="44"/>
        <end position="68"/>
    </location>
</feature>
<accession>A0A812BVJ1</accession>
<proteinExistence type="inferred from homology"/>
<feature type="transmembrane region" description="Helical" evidence="8">
    <location>
        <begin position="204"/>
        <end position="224"/>
    </location>
</feature>
<reference evidence="10" key="1">
    <citation type="submission" date="2021-01" db="EMBL/GenBank/DDBJ databases">
        <authorList>
            <person name="Li R."/>
            <person name="Bekaert M."/>
        </authorList>
    </citation>
    <scope>NUCLEOTIDE SEQUENCE</scope>
    <source>
        <strain evidence="10">Farmed</strain>
    </source>
</reference>
<evidence type="ECO:0000256" key="5">
    <source>
        <dbReference type="ARBA" id="ARBA00022989"/>
    </source>
</evidence>
<comment type="subcellular location">
    <subcellularLocation>
        <location evidence="1">Membrane</location>
        <topology evidence="1">Multi-pass membrane protein</topology>
    </subcellularLocation>
</comment>
<keyword evidence="6 8" id="KW-0472">Membrane</keyword>
<feature type="transmembrane region" description="Helical" evidence="8">
    <location>
        <begin position="174"/>
        <end position="192"/>
    </location>
</feature>
<dbReference type="InterPro" id="IPR009231">
    <property type="entry name" value="Chloride_chnl_CLIC-like"/>
</dbReference>
<evidence type="ECO:0000256" key="7">
    <source>
        <dbReference type="SAM" id="MobiDB-lite"/>
    </source>
</evidence>
<dbReference type="PANTHER" id="PTHR34093">
    <property type="entry name" value="CHLORIDE CHANNEL CLIC-LIKE PROTEIN 1"/>
    <property type="match status" value="1"/>
</dbReference>
<keyword evidence="11" id="KW-1185">Reference proteome</keyword>
<dbReference type="GO" id="GO:0016020">
    <property type="term" value="C:membrane"/>
    <property type="evidence" value="ECO:0007669"/>
    <property type="project" value="UniProtKB-SubCell"/>
</dbReference>
<evidence type="ECO:0000256" key="3">
    <source>
        <dbReference type="ARBA" id="ARBA00015571"/>
    </source>
</evidence>
<feature type="chain" id="PRO_5032480219" description="Chloride channel CLIC-like protein 1" evidence="9">
    <location>
        <begin position="30"/>
        <end position="435"/>
    </location>
</feature>
<dbReference type="Proteomes" id="UP000597762">
    <property type="component" value="Unassembled WGS sequence"/>
</dbReference>
<keyword evidence="5 8" id="KW-1133">Transmembrane helix</keyword>
<evidence type="ECO:0000313" key="10">
    <source>
        <dbReference type="EMBL" id="CAE1251913.1"/>
    </source>
</evidence>
<dbReference type="EMBL" id="CAHIKZ030001086">
    <property type="protein sequence ID" value="CAE1251913.1"/>
    <property type="molecule type" value="Genomic_DNA"/>
</dbReference>
<evidence type="ECO:0000313" key="11">
    <source>
        <dbReference type="Proteomes" id="UP000597762"/>
    </source>
</evidence>
<feature type="transmembrane region" description="Helical" evidence="8">
    <location>
        <begin position="324"/>
        <end position="345"/>
    </location>
</feature>
<evidence type="ECO:0000256" key="9">
    <source>
        <dbReference type="SAM" id="SignalP"/>
    </source>
</evidence>
<dbReference type="GO" id="GO:0005783">
    <property type="term" value="C:endoplasmic reticulum"/>
    <property type="evidence" value="ECO:0007669"/>
    <property type="project" value="TreeGrafter"/>
</dbReference>
<name>A0A812BVJ1_ACAPH</name>
<keyword evidence="9" id="KW-0732">Signal</keyword>
<evidence type="ECO:0000256" key="2">
    <source>
        <dbReference type="ARBA" id="ARBA00005944"/>
    </source>
</evidence>
<feature type="signal peptide" evidence="9">
    <location>
        <begin position="1"/>
        <end position="29"/>
    </location>
</feature>
<dbReference type="Pfam" id="PF05934">
    <property type="entry name" value="MCLC"/>
    <property type="match status" value="1"/>
</dbReference>
<feature type="compositionally biased region" description="Polar residues" evidence="7">
    <location>
        <begin position="69"/>
        <end position="80"/>
    </location>
</feature>
<dbReference type="OrthoDB" id="10037397at2759"/>
<evidence type="ECO:0000256" key="4">
    <source>
        <dbReference type="ARBA" id="ARBA00022692"/>
    </source>
</evidence>
<feature type="region of interest" description="Disordered" evidence="7">
    <location>
        <begin position="43"/>
        <end position="80"/>
    </location>
</feature>
<protein>
    <recommendedName>
        <fullName evidence="3">Chloride channel CLIC-like protein 1</fullName>
    </recommendedName>
</protein>
<evidence type="ECO:0000256" key="8">
    <source>
        <dbReference type="SAM" id="Phobius"/>
    </source>
</evidence>
<dbReference type="GO" id="GO:0005254">
    <property type="term" value="F:chloride channel activity"/>
    <property type="evidence" value="ECO:0007669"/>
    <property type="project" value="TreeGrafter"/>
</dbReference>
<evidence type="ECO:0000256" key="6">
    <source>
        <dbReference type="ARBA" id="ARBA00023136"/>
    </source>
</evidence>
<dbReference type="AlphaFoldDB" id="A0A812BVJ1"/>
<organism evidence="10 11">
    <name type="scientific">Acanthosepion pharaonis</name>
    <name type="common">Pharaoh cuttlefish</name>
    <name type="synonym">Sepia pharaonis</name>
    <dbReference type="NCBI Taxonomy" id="158019"/>
    <lineage>
        <taxon>Eukaryota</taxon>
        <taxon>Metazoa</taxon>
        <taxon>Spiralia</taxon>
        <taxon>Lophotrochozoa</taxon>
        <taxon>Mollusca</taxon>
        <taxon>Cephalopoda</taxon>
        <taxon>Coleoidea</taxon>
        <taxon>Decapodiformes</taxon>
        <taxon>Sepiida</taxon>
        <taxon>Sepiina</taxon>
        <taxon>Sepiidae</taxon>
        <taxon>Acanthosepion</taxon>
    </lineage>
</organism>
<evidence type="ECO:0000256" key="1">
    <source>
        <dbReference type="ARBA" id="ARBA00004141"/>
    </source>
</evidence>
<gene>
    <name evidence="10" type="ORF">SPHA_27736</name>
</gene>
<sequence length="435" mass="49871">MLHQTKKKMQVTYCLLFMALLLPEIQVAAKLWDMETSEYQETNVPKKEAVKEKADSNEQVTTEEKIDSNEQVTTKSQPASCSKHSNYEATTLKQFIGKFLNQFQPLMVPGSNEEKIEYNMKMKLSALDLKKLSLYMDKLCDIYEVEEILTSMLGDVSSDEMLLSNLPMSFYEKYFSYILLVAPIIFIIVLVLSLKFMYLSYWMLTKWIVFQSVLISIFWNWYFLYQENVTKYMTAIENGPPKECNSSHTSGFFESLKSSITNIFHFPENECEQYYLITSISPALRVPPTEAFSYCIVNTILKPMASIGEHVGLFFQKLSHTIPFHLQIVAVISLLVILLFVILICNGYSIGTLFLTLNPPPPPPTTTTTSPEFTDLKEVHKQLKKIMEHLEKTPSVDDLKDIHELSLKSIKNHIDNRKVLYSIANTDGSGDQAKN</sequence>
<keyword evidence="4 8" id="KW-0812">Transmembrane</keyword>
<comment type="similarity">
    <text evidence="2">Belongs to the chloride channel MCLC family.</text>
</comment>
<comment type="caution">
    <text evidence="10">The sequence shown here is derived from an EMBL/GenBank/DDBJ whole genome shotgun (WGS) entry which is preliminary data.</text>
</comment>